<evidence type="ECO:0000256" key="4">
    <source>
        <dbReference type="ARBA" id="ARBA00010572"/>
    </source>
</evidence>
<dbReference type="PANTHER" id="PTHR13306:SF6">
    <property type="entry name" value="TRANSMEMBRANE PROTEIN 138"/>
    <property type="match status" value="1"/>
</dbReference>
<evidence type="ECO:0000256" key="14">
    <source>
        <dbReference type="SAM" id="Phobius"/>
    </source>
</evidence>
<keyword evidence="6" id="KW-0926">Vacuole</keyword>
<gene>
    <name evidence="15" type="ORF">FBUS_07102</name>
</gene>
<evidence type="ECO:0000256" key="10">
    <source>
        <dbReference type="ARBA" id="ARBA00023069"/>
    </source>
</evidence>
<evidence type="ECO:0000256" key="6">
    <source>
        <dbReference type="ARBA" id="ARBA00022554"/>
    </source>
</evidence>
<organism evidence="15 16">
    <name type="scientific">Fasciolopsis buskii</name>
    <dbReference type="NCBI Taxonomy" id="27845"/>
    <lineage>
        <taxon>Eukaryota</taxon>
        <taxon>Metazoa</taxon>
        <taxon>Spiralia</taxon>
        <taxon>Lophotrochozoa</taxon>
        <taxon>Platyhelminthes</taxon>
        <taxon>Trematoda</taxon>
        <taxon>Digenea</taxon>
        <taxon>Plagiorchiida</taxon>
        <taxon>Echinostomata</taxon>
        <taxon>Echinostomatoidea</taxon>
        <taxon>Fasciolidae</taxon>
        <taxon>Fasciolopsis</taxon>
    </lineage>
</organism>
<keyword evidence="9 14" id="KW-1133">Transmembrane helix</keyword>
<keyword evidence="12" id="KW-0325">Glycoprotein</keyword>
<dbReference type="AlphaFoldDB" id="A0A8E0RZI6"/>
<dbReference type="PANTHER" id="PTHR13306">
    <property type="entry name" value="TRANSMEMBRANE PROTEIN 138"/>
    <property type="match status" value="1"/>
</dbReference>
<protein>
    <recommendedName>
        <fullName evidence="5">Transmembrane protein 138</fullName>
    </recommendedName>
</protein>
<keyword evidence="11 14" id="KW-0472">Membrane</keyword>
<evidence type="ECO:0000256" key="8">
    <source>
        <dbReference type="ARBA" id="ARBA00022794"/>
    </source>
</evidence>
<sequence length="97" mass="11424">MFQAGLASLVLSKFRGTLVTLAVYFILCLALHIWGLTLRWNDTSVLPSTTGYLILLTIQRTWAILYYFFYKRDMYRLGDIRLYMETDALRKQFEKKG</sequence>
<comment type="caution">
    <text evidence="15">The sequence shown here is derived from an EMBL/GenBank/DDBJ whole genome shotgun (WGS) entry which is preliminary data.</text>
</comment>
<evidence type="ECO:0000256" key="12">
    <source>
        <dbReference type="ARBA" id="ARBA00023180"/>
    </source>
</evidence>
<feature type="transmembrane region" description="Helical" evidence="14">
    <location>
        <begin position="21"/>
        <end position="40"/>
    </location>
</feature>
<keyword evidence="7 14" id="KW-0812">Transmembrane</keyword>
<evidence type="ECO:0000256" key="13">
    <source>
        <dbReference type="ARBA" id="ARBA00023273"/>
    </source>
</evidence>
<reference evidence="15" key="1">
    <citation type="submission" date="2019-05" db="EMBL/GenBank/DDBJ databases">
        <title>Annotation for the trematode Fasciolopsis buski.</title>
        <authorList>
            <person name="Choi Y.-J."/>
        </authorList>
    </citation>
    <scope>NUCLEOTIDE SEQUENCE</scope>
    <source>
        <strain evidence="15">HT</strain>
        <tissue evidence="15">Whole worm</tissue>
    </source>
</reference>
<evidence type="ECO:0000256" key="9">
    <source>
        <dbReference type="ARBA" id="ARBA00022989"/>
    </source>
</evidence>
<evidence type="ECO:0000256" key="7">
    <source>
        <dbReference type="ARBA" id="ARBA00022692"/>
    </source>
</evidence>
<dbReference type="Proteomes" id="UP000728185">
    <property type="component" value="Unassembled WGS sequence"/>
</dbReference>
<evidence type="ECO:0000256" key="1">
    <source>
        <dbReference type="ARBA" id="ARBA00003709"/>
    </source>
</evidence>
<evidence type="ECO:0000256" key="11">
    <source>
        <dbReference type="ARBA" id="ARBA00023136"/>
    </source>
</evidence>
<evidence type="ECO:0000313" key="15">
    <source>
        <dbReference type="EMBL" id="KAA0194939.1"/>
    </source>
</evidence>
<accession>A0A8E0RZI6</accession>
<evidence type="ECO:0000256" key="2">
    <source>
        <dbReference type="ARBA" id="ARBA00004128"/>
    </source>
</evidence>
<name>A0A8E0RZI6_9TREM</name>
<keyword evidence="13" id="KW-0966">Cell projection</keyword>
<evidence type="ECO:0000256" key="5">
    <source>
        <dbReference type="ARBA" id="ARBA00014515"/>
    </source>
</evidence>
<comment type="function">
    <text evidence="1">Required for ciliogenesis.</text>
</comment>
<evidence type="ECO:0000313" key="16">
    <source>
        <dbReference type="Proteomes" id="UP000728185"/>
    </source>
</evidence>
<dbReference type="GO" id="GO:0030030">
    <property type="term" value="P:cell projection organization"/>
    <property type="evidence" value="ECO:0007669"/>
    <property type="project" value="UniProtKB-KW"/>
</dbReference>
<comment type="similarity">
    <text evidence="4">Belongs to the TMEM138 family.</text>
</comment>
<comment type="subcellular location">
    <subcellularLocation>
        <location evidence="3">Cell projection</location>
        <location evidence="3">Cilium</location>
    </subcellularLocation>
    <subcellularLocation>
        <location evidence="2">Vacuole membrane</location>
        <topology evidence="2">Multi-pass membrane protein</topology>
    </subcellularLocation>
</comment>
<proteinExistence type="inferred from homology"/>
<keyword evidence="8" id="KW-0970">Cilium biogenesis/degradation</keyword>
<evidence type="ECO:0000256" key="3">
    <source>
        <dbReference type="ARBA" id="ARBA00004138"/>
    </source>
</evidence>
<dbReference type="GO" id="GO:0005929">
    <property type="term" value="C:cilium"/>
    <property type="evidence" value="ECO:0007669"/>
    <property type="project" value="UniProtKB-SubCell"/>
</dbReference>
<keyword evidence="10" id="KW-0969">Cilium</keyword>
<feature type="transmembrane region" description="Helical" evidence="14">
    <location>
        <begin position="52"/>
        <end position="70"/>
    </location>
</feature>
<dbReference type="Pfam" id="PF14935">
    <property type="entry name" value="TMEM138"/>
    <property type="match status" value="1"/>
</dbReference>
<dbReference type="InterPro" id="IPR024133">
    <property type="entry name" value="TM_138"/>
</dbReference>
<dbReference type="OrthoDB" id="189688at2759"/>
<keyword evidence="16" id="KW-1185">Reference proteome</keyword>
<dbReference type="GO" id="GO:0005774">
    <property type="term" value="C:vacuolar membrane"/>
    <property type="evidence" value="ECO:0007669"/>
    <property type="project" value="UniProtKB-SubCell"/>
</dbReference>
<dbReference type="EMBL" id="LUCM01004031">
    <property type="protein sequence ID" value="KAA0194939.1"/>
    <property type="molecule type" value="Genomic_DNA"/>
</dbReference>